<keyword evidence="1" id="KW-0472">Membrane</keyword>
<comment type="caution">
    <text evidence="2">The sequence shown here is derived from an EMBL/GenBank/DDBJ whole genome shotgun (WGS) entry which is preliminary data.</text>
</comment>
<keyword evidence="1" id="KW-0812">Transmembrane</keyword>
<gene>
    <name evidence="2" type="ORF">ACFX5E_00060</name>
</gene>
<protein>
    <recommendedName>
        <fullName evidence="4">DUF4199 domain-containing protein</fullName>
    </recommendedName>
</protein>
<dbReference type="Proteomes" id="UP001600109">
    <property type="component" value="Unassembled WGS sequence"/>
</dbReference>
<feature type="transmembrane region" description="Helical" evidence="1">
    <location>
        <begin position="33"/>
        <end position="58"/>
    </location>
</feature>
<feature type="transmembrane region" description="Helical" evidence="1">
    <location>
        <begin position="96"/>
        <end position="117"/>
    </location>
</feature>
<evidence type="ECO:0000313" key="2">
    <source>
        <dbReference type="EMBL" id="MFE3866461.1"/>
    </source>
</evidence>
<sequence>MIKLFSFIAFELLVVLLLVFLNKKYFNYRLSNFLIASISAFIFYISIIIMVFIIRYIIQKDLHSFDLNGDEFFTGAERTPELEKALRNSANDTGLTLAPITGIIFSLIYFIIILIPLNKFNKNKYKSTN</sequence>
<evidence type="ECO:0000313" key="3">
    <source>
        <dbReference type="Proteomes" id="UP001600109"/>
    </source>
</evidence>
<feature type="transmembrane region" description="Helical" evidence="1">
    <location>
        <begin position="6"/>
        <end position="21"/>
    </location>
</feature>
<name>A0ABW6HR23_9FLAO</name>
<proteinExistence type="predicted"/>
<evidence type="ECO:0000256" key="1">
    <source>
        <dbReference type="SAM" id="Phobius"/>
    </source>
</evidence>
<keyword evidence="3" id="KW-1185">Reference proteome</keyword>
<organism evidence="2 3">
    <name type="scientific">Flavobacterium xylosi</name>
    <dbReference type="NCBI Taxonomy" id="3230415"/>
    <lineage>
        <taxon>Bacteria</taxon>
        <taxon>Pseudomonadati</taxon>
        <taxon>Bacteroidota</taxon>
        <taxon>Flavobacteriia</taxon>
        <taxon>Flavobacteriales</taxon>
        <taxon>Flavobacteriaceae</taxon>
        <taxon>Flavobacterium</taxon>
    </lineage>
</organism>
<dbReference type="EMBL" id="JBHZPZ010000001">
    <property type="protein sequence ID" value="MFE3866461.1"/>
    <property type="molecule type" value="Genomic_DNA"/>
</dbReference>
<dbReference type="RefSeq" id="WP_379853118.1">
    <property type="nucleotide sequence ID" value="NZ_JBHZPZ010000001.1"/>
</dbReference>
<evidence type="ECO:0008006" key="4">
    <source>
        <dbReference type="Google" id="ProtNLM"/>
    </source>
</evidence>
<reference evidence="2 3" key="1">
    <citation type="submission" date="2024-06" db="EMBL/GenBank/DDBJ databases">
        <title>Flavobacterium spp. isolated from glacier.</title>
        <authorList>
            <person name="Han D."/>
        </authorList>
    </citation>
    <scope>NUCLEOTIDE SEQUENCE [LARGE SCALE GENOMIC DNA]</scope>
    <source>
        <strain evidence="2 3">LS2P90</strain>
    </source>
</reference>
<accession>A0ABW6HR23</accession>
<keyword evidence="1" id="KW-1133">Transmembrane helix</keyword>